<organism evidence="17 18">
    <name type="scientific">Undibacterium curvum</name>
    <dbReference type="NCBI Taxonomy" id="2762294"/>
    <lineage>
        <taxon>Bacteria</taxon>
        <taxon>Pseudomonadati</taxon>
        <taxon>Pseudomonadota</taxon>
        <taxon>Betaproteobacteria</taxon>
        <taxon>Burkholderiales</taxon>
        <taxon>Oxalobacteraceae</taxon>
        <taxon>Undibacterium</taxon>
    </lineage>
</organism>
<dbReference type="PANTHER" id="PTHR40457:SF1">
    <property type="entry name" value="PHOSPHOLIPASE A1"/>
    <property type="match status" value="1"/>
</dbReference>
<keyword evidence="6" id="KW-0812">Transmembrane</keyword>
<dbReference type="PRINTS" id="PR01486">
    <property type="entry name" value="PHPHLIPASEA1"/>
</dbReference>
<keyword evidence="14 15" id="KW-0998">Cell outer membrane</keyword>
<dbReference type="Pfam" id="PF02253">
    <property type="entry name" value="PLA1"/>
    <property type="match status" value="1"/>
</dbReference>
<dbReference type="InterPro" id="IPR036541">
    <property type="entry name" value="PLipase_A1_sf"/>
</dbReference>
<evidence type="ECO:0000256" key="14">
    <source>
        <dbReference type="ARBA" id="ARBA00023237"/>
    </source>
</evidence>
<dbReference type="EMBL" id="JACOGD010000002">
    <property type="protein sequence ID" value="MBC3931125.1"/>
    <property type="molecule type" value="Genomic_DNA"/>
</dbReference>
<protein>
    <recommendedName>
        <fullName evidence="15">Phospholipase A1</fullName>
        <ecNumber evidence="15">3.1.1.32</ecNumber>
        <ecNumber evidence="15">3.1.1.4</ecNumber>
    </recommendedName>
    <alternativeName>
        <fullName evidence="15">Phosphatidylcholine 1-acylhydrolase</fullName>
    </alternativeName>
</protein>
<dbReference type="Gene3D" id="2.40.230.10">
    <property type="entry name" value="Phospholipase A1"/>
    <property type="match status" value="1"/>
</dbReference>
<comment type="cofactor">
    <cofactor evidence="15">
        <name>Ca(2+)</name>
        <dbReference type="ChEBI" id="CHEBI:29108"/>
    </cofactor>
    <text evidence="15">Binds 1 Ca(2+) ion per monomer. In the dimeric form the Ca(2+) is bound by different amino acids with binding of each Ca(2+) shared with ligands coming from each monomer. The Ca(2+) ion may have a role in catalysis.</text>
</comment>
<evidence type="ECO:0000256" key="10">
    <source>
        <dbReference type="ARBA" id="ARBA00022837"/>
    </source>
</evidence>
<gene>
    <name evidence="17" type="ORF">H8K43_05515</name>
</gene>
<comment type="function">
    <text evidence="15">Hydrolysis of phosphatidylcholine with phospholipase A2 (EC 3.1.1.4) and phospholipase A1 (EC 3.1.1.32) activities.</text>
</comment>
<evidence type="ECO:0000313" key="17">
    <source>
        <dbReference type="EMBL" id="MBC3931125.1"/>
    </source>
</evidence>
<dbReference type="Proteomes" id="UP000654304">
    <property type="component" value="Unassembled WGS sequence"/>
</dbReference>
<keyword evidence="9 15" id="KW-0378">Hydrolase</keyword>
<evidence type="ECO:0000256" key="5">
    <source>
        <dbReference type="ARBA" id="ARBA00022452"/>
    </source>
</evidence>
<evidence type="ECO:0000256" key="7">
    <source>
        <dbReference type="ARBA" id="ARBA00022723"/>
    </source>
</evidence>
<accession>A0ABR7A2I5</accession>
<comment type="similarity">
    <text evidence="3 15">Belongs to the phospholipase A1 family.</text>
</comment>
<evidence type="ECO:0000256" key="13">
    <source>
        <dbReference type="ARBA" id="ARBA00023136"/>
    </source>
</evidence>
<dbReference type="RefSeq" id="WP_186902896.1">
    <property type="nucleotide sequence ID" value="NZ_JACOGD010000002.1"/>
</dbReference>
<evidence type="ECO:0000256" key="9">
    <source>
        <dbReference type="ARBA" id="ARBA00022801"/>
    </source>
</evidence>
<feature type="compositionally biased region" description="Polar residues" evidence="16">
    <location>
        <begin position="47"/>
        <end position="59"/>
    </location>
</feature>
<evidence type="ECO:0000256" key="2">
    <source>
        <dbReference type="ARBA" id="ARBA00001604"/>
    </source>
</evidence>
<evidence type="ECO:0000256" key="16">
    <source>
        <dbReference type="SAM" id="MobiDB-lite"/>
    </source>
</evidence>
<proteinExistence type="inferred from homology"/>
<evidence type="ECO:0000256" key="8">
    <source>
        <dbReference type="ARBA" id="ARBA00022729"/>
    </source>
</evidence>
<keyword evidence="5" id="KW-1134">Transmembrane beta strand</keyword>
<keyword evidence="7 15" id="KW-0479">Metal-binding</keyword>
<evidence type="ECO:0000256" key="1">
    <source>
        <dbReference type="ARBA" id="ARBA00000111"/>
    </source>
</evidence>
<dbReference type="EC" id="3.1.1.32" evidence="15"/>
<feature type="chain" id="PRO_5045003275" description="Phospholipase A1" evidence="15">
    <location>
        <begin position="20"/>
        <end position="345"/>
    </location>
</feature>
<dbReference type="EC" id="3.1.1.4" evidence="15"/>
<feature type="signal peptide" evidence="15">
    <location>
        <begin position="1"/>
        <end position="19"/>
    </location>
</feature>
<feature type="region of interest" description="Disordered" evidence="16">
    <location>
        <begin position="45"/>
        <end position="76"/>
    </location>
</feature>
<keyword evidence="13" id="KW-0472">Membrane</keyword>
<dbReference type="PANTHER" id="PTHR40457">
    <property type="entry name" value="PHOSPHOLIPASE A1"/>
    <property type="match status" value="1"/>
</dbReference>
<dbReference type="InterPro" id="IPR003187">
    <property type="entry name" value="PLipase_A1"/>
</dbReference>
<name>A0ABR7A2I5_9BURK</name>
<evidence type="ECO:0000256" key="12">
    <source>
        <dbReference type="ARBA" id="ARBA00023098"/>
    </source>
</evidence>
<dbReference type="SUPFAM" id="SSF56931">
    <property type="entry name" value="Outer membrane phospholipase A (OMPLA)"/>
    <property type="match status" value="1"/>
</dbReference>
<comment type="caution">
    <text evidence="17">The sequence shown here is derived from an EMBL/GenBank/DDBJ whole genome shotgun (WGS) entry which is preliminary data.</text>
</comment>
<comment type="subunit">
    <text evidence="4 15">Homodimer; dimerization is reversible, and the dimeric form is the active one.</text>
</comment>
<keyword evidence="18" id="KW-1185">Reference proteome</keyword>
<comment type="catalytic activity">
    <reaction evidence="1 15">
        <text>a 1,2-diacyl-sn-glycero-3-phosphocholine + H2O = a 2-acyl-sn-glycero-3-phosphocholine + a fatty acid + H(+)</text>
        <dbReference type="Rhea" id="RHEA:18689"/>
        <dbReference type="ChEBI" id="CHEBI:15377"/>
        <dbReference type="ChEBI" id="CHEBI:15378"/>
        <dbReference type="ChEBI" id="CHEBI:28868"/>
        <dbReference type="ChEBI" id="CHEBI:57643"/>
        <dbReference type="ChEBI" id="CHEBI:57875"/>
        <dbReference type="EC" id="3.1.1.32"/>
    </reaction>
</comment>
<dbReference type="CDD" id="cd00541">
    <property type="entry name" value="OMPLA"/>
    <property type="match status" value="1"/>
</dbReference>
<evidence type="ECO:0000256" key="3">
    <source>
        <dbReference type="ARBA" id="ARBA00010525"/>
    </source>
</evidence>
<comment type="catalytic activity">
    <reaction evidence="2 15">
        <text>a 1,2-diacyl-sn-glycero-3-phosphocholine + H2O = a 1-acyl-sn-glycero-3-phosphocholine + a fatty acid + H(+)</text>
        <dbReference type="Rhea" id="RHEA:15801"/>
        <dbReference type="ChEBI" id="CHEBI:15377"/>
        <dbReference type="ChEBI" id="CHEBI:15378"/>
        <dbReference type="ChEBI" id="CHEBI:28868"/>
        <dbReference type="ChEBI" id="CHEBI:57643"/>
        <dbReference type="ChEBI" id="CHEBI:58168"/>
        <dbReference type="EC" id="3.1.1.4"/>
    </reaction>
</comment>
<comment type="subcellular location">
    <subcellularLocation>
        <location evidence="15">Cell outer membrane</location>
        <topology evidence="15">Multi-pass membrane protein</topology>
    </subcellularLocation>
    <text evidence="15">One of the very few enzymes located there.</text>
</comment>
<keyword evidence="10 15" id="KW-0106">Calcium</keyword>
<evidence type="ECO:0000256" key="15">
    <source>
        <dbReference type="RuleBase" id="RU366027"/>
    </source>
</evidence>
<keyword evidence="12 15" id="KW-0443">Lipid metabolism</keyword>
<evidence type="ECO:0000313" key="18">
    <source>
        <dbReference type="Proteomes" id="UP000654304"/>
    </source>
</evidence>
<reference evidence="17 18" key="1">
    <citation type="submission" date="2020-08" db="EMBL/GenBank/DDBJ databases">
        <title>Novel species isolated from subtropical streams in China.</title>
        <authorList>
            <person name="Lu H."/>
        </authorList>
    </citation>
    <scope>NUCLEOTIDE SEQUENCE [LARGE SCALE GENOMIC DNA]</scope>
    <source>
        <strain evidence="17 18">CY22W</strain>
    </source>
</reference>
<sequence>MKKKNWMLVSAVLPFAALAQQQDCSQLAQDAERLACYDRLYGKPAKQSPTQISHETGTAAQRKEQPVATASPAAREVDGLSERWELEPANAKSLFFPKPYKPVYILPVAYSNRINAAPFSPAPGHQADKVDLDAVEAKFQLSFKSKIMENVLGTKANLWGAYTQSSRWQVYNGGLSRPFRETNYEPEAMLVYPLSFDMLGWQARMASLGINHQSNGRALPLSRSWNRIIGELALEQGDWSISLRPWWRIKESDAADDNPSIQDYAGRGELLVTRKTGTHIFTFQGRHSLRSGQQSRGSVQLDWAFPLLTGLHGYVQIFSGYGESMIDYNFRQTRVGMGVSLVEWR</sequence>
<evidence type="ECO:0000256" key="11">
    <source>
        <dbReference type="ARBA" id="ARBA00022963"/>
    </source>
</evidence>
<evidence type="ECO:0000256" key="6">
    <source>
        <dbReference type="ARBA" id="ARBA00022692"/>
    </source>
</evidence>
<keyword evidence="8 15" id="KW-0732">Signal</keyword>
<evidence type="ECO:0000256" key="4">
    <source>
        <dbReference type="ARBA" id="ARBA00011702"/>
    </source>
</evidence>
<keyword evidence="11 15" id="KW-0442">Lipid degradation</keyword>